<dbReference type="SUPFAM" id="SSF109854">
    <property type="entry name" value="DinB/YfiT-like putative metalloenzymes"/>
    <property type="match status" value="1"/>
</dbReference>
<keyword evidence="1" id="KW-0472">Membrane</keyword>
<sequence length="186" mass="21820">MGNITDQYLAILEQQREEMFQTLEKVDENLIWQRPKPGKWSIGEQIDHLRAITKFMRRFIAVLWPLLFLMGWIRRNKSYDAEMDDVYERPGFPMNVGWLWPPKYKPENPVSVAVLKQALGEEHDNVKSFYRNKPEHILGNALVYDPAIGWLNMLQVLRVGIHHDAHHYKVIKGILESLEKPESEGS</sequence>
<dbReference type="InterPro" id="IPR034660">
    <property type="entry name" value="DinB/YfiT-like"/>
</dbReference>
<evidence type="ECO:0000259" key="2">
    <source>
        <dbReference type="Pfam" id="PF12867"/>
    </source>
</evidence>
<evidence type="ECO:0000313" key="4">
    <source>
        <dbReference type="Proteomes" id="UP000006443"/>
    </source>
</evidence>
<comment type="caution">
    <text evidence="3">The sequence shown here is derived from an EMBL/GenBank/DDBJ whole genome shotgun (WGS) entry which is preliminary data.</text>
</comment>
<dbReference type="InterPro" id="IPR024775">
    <property type="entry name" value="DinB-like"/>
</dbReference>
<dbReference type="RefSeq" id="WP_008518805.1">
    <property type="nucleotide sequence ID" value="NZ_ACJM01000022.1"/>
</dbReference>
<name>C0GKB8_DETAL</name>
<dbReference type="OrthoDB" id="2389280at2"/>
<organism evidence="3 4">
    <name type="scientific">Dethiobacter alkaliphilus AHT 1</name>
    <dbReference type="NCBI Taxonomy" id="555088"/>
    <lineage>
        <taxon>Bacteria</taxon>
        <taxon>Bacillati</taxon>
        <taxon>Bacillota</taxon>
        <taxon>Dethiobacteria</taxon>
        <taxon>Dethiobacterales</taxon>
        <taxon>Dethiobacteraceae</taxon>
        <taxon>Dethiobacter</taxon>
    </lineage>
</organism>
<feature type="domain" description="DinB-like" evidence="2">
    <location>
        <begin position="12"/>
        <end position="171"/>
    </location>
</feature>
<keyword evidence="1" id="KW-1133">Transmembrane helix</keyword>
<keyword evidence="4" id="KW-1185">Reference proteome</keyword>
<dbReference type="EMBL" id="ACJM01000022">
    <property type="protein sequence ID" value="EEG76233.1"/>
    <property type="molecule type" value="Genomic_DNA"/>
</dbReference>
<evidence type="ECO:0000256" key="1">
    <source>
        <dbReference type="SAM" id="Phobius"/>
    </source>
</evidence>
<feature type="transmembrane region" description="Helical" evidence="1">
    <location>
        <begin position="55"/>
        <end position="73"/>
    </location>
</feature>
<reference evidence="3 4" key="1">
    <citation type="submission" date="2009-02" db="EMBL/GenBank/DDBJ databases">
        <title>Sequencing of the draft genome and assembly of Dethiobacter alkaliphilus AHT 1.</title>
        <authorList>
            <consortium name="US DOE Joint Genome Institute (JGI-PGF)"/>
            <person name="Lucas S."/>
            <person name="Copeland A."/>
            <person name="Lapidus A."/>
            <person name="Glavina del Rio T."/>
            <person name="Dalin E."/>
            <person name="Tice H."/>
            <person name="Bruce D."/>
            <person name="Goodwin L."/>
            <person name="Pitluck S."/>
            <person name="Larimer F."/>
            <person name="Land M.L."/>
            <person name="Hauser L."/>
            <person name="Muyzer G."/>
        </authorList>
    </citation>
    <scope>NUCLEOTIDE SEQUENCE [LARGE SCALE GENOMIC DNA]</scope>
    <source>
        <strain evidence="3 4">AHT 1</strain>
    </source>
</reference>
<evidence type="ECO:0000313" key="3">
    <source>
        <dbReference type="EMBL" id="EEG76233.1"/>
    </source>
</evidence>
<dbReference type="STRING" id="555088.DealDRAFT_2927"/>
<protein>
    <recommendedName>
        <fullName evidence="2">DinB-like domain-containing protein</fullName>
    </recommendedName>
</protein>
<proteinExistence type="predicted"/>
<dbReference type="Pfam" id="PF12867">
    <property type="entry name" value="DinB_2"/>
    <property type="match status" value="1"/>
</dbReference>
<gene>
    <name evidence="3" type="ORF">DealDRAFT_2927</name>
</gene>
<accession>C0GKB8</accession>
<dbReference type="AlphaFoldDB" id="C0GKB8"/>
<keyword evidence="1" id="KW-0812">Transmembrane</keyword>
<dbReference type="Proteomes" id="UP000006443">
    <property type="component" value="Unassembled WGS sequence"/>
</dbReference>
<dbReference type="Gene3D" id="1.20.120.450">
    <property type="entry name" value="dinb family like domain"/>
    <property type="match status" value="1"/>
</dbReference>